<name>A0A1Y1RZQ5_9SPIO</name>
<dbReference type="AlphaFoldDB" id="A0A1Y1RZQ5"/>
<comment type="caution">
    <text evidence="1">The sequence shown here is derived from an EMBL/GenBank/DDBJ whole genome shotgun (WGS) entry which is preliminary data.</text>
</comment>
<sequence length="170" mass="19206">MQISSGKTLQKLIPVLLTMSVLVFFACSGAPAGRSEPGLTLELFEEPSPGAAVSFSALDSSEFSRRIAGETEKRFRPPGSPEVELKLLLRTQVQSREDRSPGFLSKRYEIHLEGSLMDRDNSRIGTLLGRLEYRRSRFQLSGNDEADQYDIWDRDFVEWCAERIVEALTF</sequence>
<dbReference type="PROSITE" id="PS51257">
    <property type="entry name" value="PROKAR_LIPOPROTEIN"/>
    <property type="match status" value="1"/>
</dbReference>
<reference evidence="1 2" key="1">
    <citation type="submission" date="2017-03" db="EMBL/GenBank/DDBJ databases">
        <title>Draft Genome sequence of Marispirochaeta sp. strain JC444.</title>
        <authorList>
            <person name="Shivani Y."/>
            <person name="Subhash Y."/>
            <person name="Sasikala C."/>
            <person name="Ramana C."/>
        </authorList>
    </citation>
    <scope>NUCLEOTIDE SEQUENCE [LARGE SCALE GENOMIC DNA]</scope>
    <source>
        <strain evidence="1 2">JC444</strain>
    </source>
</reference>
<gene>
    <name evidence="1" type="ORF">B4O97_06920</name>
</gene>
<evidence type="ECO:0000313" key="1">
    <source>
        <dbReference type="EMBL" id="ORC36314.1"/>
    </source>
</evidence>
<proteinExistence type="predicted"/>
<keyword evidence="2" id="KW-1185">Reference proteome</keyword>
<dbReference type="Proteomes" id="UP000192343">
    <property type="component" value="Unassembled WGS sequence"/>
</dbReference>
<organism evidence="1 2">
    <name type="scientific">Marispirochaeta aestuarii</name>
    <dbReference type="NCBI Taxonomy" id="1963862"/>
    <lineage>
        <taxon>Bacteria</taxon>
        <taxon>Pseudomonadati</taxon>
        <taxon>Spirochaetota</taxon>
        <taxon>Spirochaetia</taxon>
        <taxon>Spirochaetales</taxon>
        <taxon>Spirochaetaceae</taxon>
        <taxon>Marispirochaeta</taxon>
    </lineage>
</organism>
<protein>
    <submittedName>
        <fullName evidence="1">Uncharacterized protein</fullName>
    </submittedName>
</protein>
<evidence type="ECO:0000313" key="2">
    <source>
        <dbReference type="Proteomes" id="UP000192343"/>
    </source>
</evidence>
<dbReference type="STRING" id="1963862.B4O97_06920"/>
<dbReference type="EMBL" id="MWQY01000006">
    <property type="protein sequence ID" value="ORC36314.1"/>
    <property type="molecule type" value="Genomic_DNA"/>
</dbReference>
<accession>A0A1Y1RZQ5</accession>